<evidence type="ECO:0000313" key="2">
    <source>
        <dbReference type="EMBL" id="TFB71531.1"/>
    </source>
</evidence>
<reference evidence="2 3" key="1">
    <citation type="submission" date="2019-03" db="EMBL/GenBank/DDBJ databases">
        <title>Genomics of glacier-inhabiting Cryobacterium strains.</title>
        <authorList>
            <person name="Liu Q."/>
            <person name="Xin Y.-H."/>
        </authorList>
    </citation>
    <scope>NUCLEOTIDE SEQUENCE [LARGE SCALE GENOMIC DNA]</scope>
    <source>
        <strain evidence="2 3">HLT2-23</strain>
    </source>
</reference>
<dbReference type="RefSeq" id="WP_134503598.1">
    <property type="nucleotide sequence ID" value="NZ_SOEY01000026.1"/>
</dbReference>
<proteinExistence type="predicted"/>
<dbReference type="CDD" id="cd10440">
    <property type="entry name" value="GIY-YIG_COG3680"/>
    <property type="match status" value="1"/>
</dbReference>
<accession>A0A4R8UVG1</accession>
<dbReference type="AlphaFoldDB" id="A0A4R8UVG1"/>
<dbReference type="EMBL" id="SOEY01000026">
    <property type="protein sequence ID" value="TFB71531.1"/>
    <property type="molecule type" value="Genomic_DNA"/>
</dbReference>
<name>A0A4R8UVG1_9MICO</name>
<keyword evidence="3" id="KW-1185">Reference proteome</keyword>
<sequence length="272" mass="30092">MTDRFYVYVYIDPRNFEEFYYGKGTGSRSHAHLQDVGDSVKVARIKAIQKEGLEPIIRIIAKGLTSEEALMVETTLIWKLGRTLTNVASGRYVGRFRPPDTFHKRLARFDFENGIYYINVGEGETRNWDDCRQFGFLAAGGDPKWSDPIRGLEVGDVVVAYLKGAGYVGVGVVRSPAVPYVDYRSKGILLAECELAEPNIAHDASDFAICEYLVAVDWVATVDRQGAKWLPRSGLFTSQLVRASLDAQPKSIAFVEETLGVNLGALADGRSG</sequence>
<dbReference type="InterPro" id="IPR000305">
    <property type="entry name" value="GIY-YIG_endonuc"/>
</dbReference>
<comment type="caution">
    <text evidence="2">The sequence shown here is derived from an EMBL/GenBank/DDBJ whole genome shotgun (WGS) entry which is preliminary data.</text>
</comment>
<evidence type="ECO:0000259" key="1">
    <source>
        <dbReference type="PROSITE" id="PS50164"/>
    </source>
</evidence>
<dbReference type="Proteomes" id="UP000298173">
    <property type="component" value="Unassembled WGS sequence"/>
</dbReference>
<dbReference type="PROSITE" id="PS50164">
    <property type="entry name" value="GIY_YIG"/>
    <property type="match status" value="1"/>
</dbReference>
<dbReference type="Pfam" id="PF22945">
    <property type="entry name" value="LEM-3_GIY-YIG"/>
    <property type="match status" value="1"/>
</dbReference>
<gene>
    <name evidence="2" type="ORF">E3O06_11845</name>
</gene>
<organism evidence="2 3">
    <name type="scientific">Cryobacterium glaciale</name>
    <dbReference type="NCBI Taxonomy" id="1259145"/>
    <lineage>
        <taxon>Bacteria</taxon>
        <taxon>Bacillati</taxon>
        <taxon>Actinomycetota</taxon>
        <taxon>Actinomycetes</taxon>
        <taxon>Micrococcales</taxon>
        <taxon>Microbacteriaceae</taxon>
        <taxon>Cryobacterium</taxon>
    </lineage>
</organism>
<dbReference type="OrthoDB" id="4037078at2"/>
<evidence type="ECO:0000313" key="3">
    <source>
        <dbReference type="Proteomes" id="UP000298173"/>
    </source>
</evidence>
<protein>
    <submittedName>
        <fullName evidence="2">GIY-YIG nuclease family protein</fullName>
    </submittedName>
</protein>
<feature type="domain" description="GIY-YIG" evidence="1">
    <location>
        <begin position="3"/>
        <end position="87"/>
    </location>
</feature>